<dbReference type="Proteomes" id="UP001356308">
    <property type="component" value="Unassembled WGS sequence"/>
</dbReference>
<keyword evidence="2" id="KW-0560">Oxidoreductase</keyword>
<proteinExistence type="inferred from homology"/>
<dbReference type="PANTHER" id="PTHR22604">
    <property type="entry name" value="OXIDOREDUCTASES"/>
    <property type="match status" value="1"/>
</dbReference>
<comment type="similarity">
    <text evidence="1">Belongs to the Gfo/Idh/MocA family.</text>
</comment>
<feature type="domain" description="GFO/IDH/MocA-like oxidoreductase" evidence="4">
    <location>
        <begin position="130"/>
        <end position="244"/>
    </location>
</feature>
<reference evidence="5 6" key="1">
    <citation type="submission" date="2024-01" db="EMBL/GenBank/DDBJ databases">
        <title>Maribacter spp. originated from different algae showed divergent polysaccharides utilization ability.</title>
        <authorList>
            <person name="Wang H."/>
            <person name="Wu Y."/>
        </authorList>
    </citation>
    <scope>NUCLEOTIDE SEQUENCE [LARGE SCALE GENOMIC DNA]</scope>
    <source>
        <strain evidence="5 6">PR1</strain>
    </source>
</reference>
<evidence type="ECO:0000256" key="1">
    <source>
        <dbReference type="ARBA" id="ARBA00010928"/>
    </source>
</evidence>
<dbReference type="InterPro" id="IPR036291">
    <property type="entry name" value="NAD(P)-bd_dom_sf"/>
</dbReference>
<dbReference type="SUPFAM" id="SSF51735">
    <property type="entry name" value="NAD(P)-binding Rossmann-fold domains"/>
    <property type="match status" value="1"/>
</dbReference>
<dbReference type="InterPro" id="IPR000683">
    <property type="entry name" value="Gfo/Idh/MocA-like_OxRdtase_N"/>
</dbReference>
<gene>
    <name evidence="5" type="ORF">V1I91_13590</name>
</gene>
<evidence type="ECO:0000259" key="4">
    <source>
        <dbReference type="Pfam" id="PF22725"/>
    </source>
</evidence>
<dbReference type="Gene3D" id="3.40.50.720">
    <property type="entry name" value="NAD(P)-binding Rossmann-like Domain"/>
    <property type="match status" value="1"/>
</dbReference>
<dbReference type="PANTHER" id="PTHR22604:SF105">
    <property type="entry name" value="TRANS-1,2-DIHYDROBENZENE-1,2-DIOL DEHYDROGENASE"/>
    <property type="match status" value="1"/>
</dbReference>
<dbReference type="Pfam" id="PF22725">
    <property type="entry name" value="GFO_IDH_MocA_C3"/>
    <property type="match status" value="1"/>
</dbReference>
<dbReference type="SUPFAM" id="SSF55347">
    <property type="entry name" value="Glyceraldehyde-3-phosphate dehydrogenase-like, C-terminal domain"/>
    <property type="match status" value="1"/>
</dbReference>
<dbReference type="EMBL" id="JAZDDG010000006">
    <property type="protein sequence ID" value="MEE1977114.1"/>
    <property type="molecule type" value="Genomic_DNA"/>
</dbReference>
<evidence type="ECO:0000313" key="6">
    <source>
        <dbReference type="Proteomes" id="UP001356308"/>
    </source>
</evidence>
<dbReference type="RefSeq" id="WP_272651804.1">
    <property type="nucleotide sequence ID" value="NZ_JAZDDG010000006.1"/>
</dbReference>
<dbReference type="InterPro" id="IPR050984">
    <property type="entry name" value="Gfo/Idh/MocA_domain"/>
</dbReference>
<name>A0ABU7IW44_9FLAO</name>
<feature type="domain" description="Gfo/Idh/MocA-like oxidoreductase N-terminal" evidence="3">
    <location>
        <begin position="2"/>
        <end position="119"/>
    </location>
</feature>
<organism evidence="5 6">
    <name type="scientific">Maribacter cobaltidurans</name>
    <dbReference type="NCBI Taxonomy" id="1178778"/>
    <lineage>
        <taxon>Bacteria</taxon>
        <taxon>Pseudomonadati</taxon>
        <taxon>Bacteroidota</taxon>
        <taxon>Flavobacteriia</taxon>
        <taxon>Flavobacteriales</taxon>
        <taxon>Flavobacteriaceae</taxon>
        <taxon>Maribacter</taxon>
    </lineage>
</organism>
<protein>
    <submittedName>
        <fullName evidence="5">Gfo/Idh/MocA family oxidoreductase</fullName>
    </submittedName>
</protein>
<accession>A0ABU7IW44</accession>
<evidence type="ECO:0000256" key="2">
    <source>
        <dbReference type="ARBA" id="ARBA00023002"/>
    </source>
</evidence>
<evidence type="ECO:0000313" key="5">
    <source>
        <dbReference type="EMBL" id="MEE1977114.1"/>
    </source>
</evidence>
<comment type="caution">
    <text evidence="5">The sequence shown here is derived from an EMBL/GenBank/DDBJ whole genome shotgun (WGS) entry which is preliminary data.</text>
</comment>
<dbReference type="Gene3D" id="3.30.360.10">
    <property type="entry name" value="Dihydrodipicolinate Reductase, domain 2"/>
    <property type="match status" value="1"/>
</dbReference>
<evidence type="ECO:0000259" key="3">
    <source>
        <dbReference type="Pfam" id="PF01408"/>
    </source>
</evidence>
<keyword evidence="6" id="KW-1185">Reference proteome</keyword>
<dbReference type="Pfam" id="PF01408">
    <property type="entry name" value="GFO_IDH_MocA"/>
    <property type="match status" value="1"/>
</dbReference>
<dbReference type="InterPro" id="IPR055170">
    <property type="entry name" value="GFO_IDH_MocA-like_dom"/>
</dbReference>
<sequence length="325" mass="35978">MVRWGIVGAGKIAHTFSKDLALVTGGKLMAVGSRSLEKAQEFAAEYDAPHAFGSYEELFLSDTVDVVYIATPHTGHMDLAIKAMEAGKHVLCEKPMGINKGEVEKMIKAAKENNVFLMEALWSRFNPTIKAVKDIVDKGEIGKIGYLYSDFAFYALDRDENGRLLNPDLAGGSLLDIGIYPIFLSYLILGMPSDIVAKVHFHETGVEKQCSMIFDYPDAHAMLYSGLTSDSEMKSEISGSKGSVFINPRWHEATSYTLEKDGDSKTVEIPKIGKGYGHEIKEVHNCLASGKLESDLWSHQNSLDLISLMDSIRLKTDIKFPFEQQ</sequence>